<proteinExistence type="predicted"/>
<dbReference type="EMBL" id="CP037421">
    <property type="protein sequence ID" value="QDT26313.1"/>
    <property type="molecule type" value="Genomic_DNA"/>
</dbReference>
<organism evidence="2 3">
    <name type="scientific">Gimesia panareensis</name>
    <dbReference type="NCBI Taxonomy" id="2527978"/>
    <lineage>
        <taxon>Bacteria</taxon>
        <taxon>Pseudomonadati</taxon>
        <taxon>Planctomycetota</taxon>
        <taxon>Planctomycetia</taxon>
        <taxon>Planctomycetales</taxon>
        <taxon>Planctomycetaceae</taxon>
        <taxon>Gimesia</taxon>
    </lineage>
</organism>
<dbReference type="AlphaFoldDB" id="A0A517Q3X2"/>
<name>A0A517Q3X2_9PLAN</name>
<accession>A0A517Q3X2</accession>
<sequence>MKQLLIQYRYRLSTFLVLVVLILSGTWLYSLTLAKTAFASGTLLLTCILILAAYQWRKKLSFLALGNATAWLQFHIFVGWLSCVLFLLHIGFHVPDGLLEFALFLTYSFVFLSGVLGWLLSRIIPYRLLSRGEQVIYERIPVHRRKIQETVEKLVSDSLKSEEGTAVADFYHKHLEDYFAGSRNQVRHILHSRRHRHQLAQRVVDLQTFLNEREQETMRQIADQIQLKDDLDYQQSLQSVLKFWLFVHVPLTYTLILFALFHTITVCAFASTSG</sequence>
<evidence type="ECO:0000313" key="3">
    <source>
        <dbReference type="Proteomes" id="UP000315647"/>
    </source>
</evidence>
<dbReference type="Proteomes" id="UP000315647">
    <property type="component" value="Chromosome"/>
</dbReference>
<feature type="transmembrane region" description="Helical" evidence="1">
    <location>
        <begin position="12"/>
        <end position="31"/>
    </location>
</feature>
<evidence type="ECO:0000256" key="1">
    <source>
        <dbReference type="SAM" id="Phobius"/>
    </source>
</evidence>
<feature type="transmembrane region" description="Helical" evidence="1">
    <location>
        <begin position="98"/>
        <end position="121"/>
    </location>
</feature>
<keyword evidence="1" id="KW-0472">Membrane</keyword>
<feature type="transmembrane region" description="Helical" evidence="1">
    <location>
        <begin position="37"/>
        <end position="56"/>
    </location>
</feature>
<protein>
    <recommendedName>
        <fullName evidence="4">Ferric reductase like transmembrane component</fullName>
    </recommendedName>
</protein>
<keyword evidence="1" id="KW-0812">Transmembrane</keyword>
<keyword evidence="1" id="KW-1133">Transmembrane helix</keyword>
<reference evidence="2 3" key="1">
    <citation type="submission" date="2019-03" db="EMBL/GenBank/DDBJ databases">
        <title>Deep-cultivation of Planctomycetes and their phenomic and genomic characterization uncovers novel biology.</title>
        <authorList>
            <person name="Wiegand S."/>
            <person name="Jogler M."/>
            <person name="Boedeker C."/>
            <person name="Pinto D."/>
            <person name="Vollmers J."/>
            <person name="Rivas-Marin E."/>
            <person name="Kohn T."/>
            <person name="Peeters S.H."/>
            <person name="Heuer A."/>
            <person name="Rast P."/>
            <person name="Oberbeckmann S."/>
            <person name="Bunk B."/>
            <person name="Jeske O."/>
            <person name="Meyerdierks A."/>
            <person name="Storesund J.E."/>
            <person name="Kallscheuer N."/>
            <person name="Luecker S."/>
            <person name="Lage O.M."/>
            <person name="Pohl T."/>
            <person name="Merkel B.J."/>
            <person name="Hornburger P."/>
            <person name="Mueller R.-W."/>
            <person name="Bruemmer F."/>
            <person name="Labrenz M."/>
            <person name="Spormann A.M."/>
            <person name="Op den Camp H."/>
            <person name="Overmann J."/>
            <person name="Amann R."/>
            <person name="Jetten M.S.M."/>
            <person name="Mascher T."/>
            <person name="Medema M.H."/>
            <person name="Devos D.P."/>
            <person name="Kaster A.-K."/>
            <person name="Ovreas L."/>
            <person name="Rohde M."/>
            <person name="Galperin M.Y."/>
            <person name="Jogler C."/>
        </authorList>
    </citation>
    <scope>NUCLEOTIDE SEQUENCE [LARGE SCALE GENOMIC DNA]</scope>
    <source>
        <strain evidence="2 3">Enr10</strain>
    </source>
</reference>
<evidence type="ECO:0008006" key="4">
    <source>
        <dbReference type="Google" id="ProtNLM"/>
    </source>
</evidence>
<dbReference type="RefSeq" id="WP_145448656.1">
    <property type="nucleotide sequence ID" value="NZ_CP037421.1"/>
</dbReference>
<feature type="transmembrane region" description="Helical" evidence="1">
    <location>
        <begin position="68"/>
        <end position="92"/>
    </location>
</feature>
<gene>
    <name evidence="2" type="ORF">Enr10x_16140</name>
</gene>
<keyword evidence="3" id="KW-1185">Reference proteome</keyword>
<evidence type="ECO:0000313" key="2">
    <source>
        <dbReference type="EMBL" id="QDT26313.1"/>
    </source>
</evidence>
<feature type="transmembrane region" description="Helical" evidence="1">
    <location>
        <begin position="243"/>
        <end position="271"/>
    </location>
</feature>